<dbReference type="STRING" id="51028.A0A0N4V5M4"/>
<evidence type="ECO:0000313" key="2">
    <source>
        <dbReference type="EMBL" id="VDD90397.1"/>
    </source>
</evidence>
<organism evidence="4">
    <name type="scientific">Enterobius vermicularis</name>
    <name type="common">Human pinworm</name>
    <dbReference type="NCBI Taxonomy" id="51028"/>
    <lineage>
        <taxon>Eukaryota</taxon>
        <taxon>Metazoa</taxon>
        <taxon>Ecdysozoa</taxon>
        <taxon>Nematoda</taxon>
        <taxon>Chromadorea</taxon>
        <taxon>Rhabditida</taxon>
        <taxon>Spirurina</taxon>
        <taxon>Oxyuridomorpha</taxon>
        <taxon>Oxyuroidea</taxon>
        <taxon>Oxyuridae</taxon>
        <taxon>Enterobius</taxon>
    </lineage>
</organism>
<feature type="compositionally biased region" description="Polar residues" evidence="1">
    <location>
        <begin position="301"/>
        <end position="310"/>
    </location>
</feature>
<dbReference type="EMBL" id="UXUI01008067">
    <property type="protein sequence ID" value="VDD90397.1"/>
    <property type="molecule type" value="Genomic_DNA"/>
</dbReference>
<sequence length="542" mass="60600">MLGETASCFIRASIKRSIFLPIKTSGDLDYSEFLYELGTGAYISVKRDPFMELIVFDQLVQYIYLILSCYMDKSYTYFVKTCQAFSSNYPPSSRDFTIDFLMCIDGCFLPMESWLETLDFFFIQGGLGNDGCVSVTDGADQIMCSFDMMEQNDDCCLAFDVNRFSCDVANLLKASMAAARATPMFRYFVKKPDSERHIIFYRVVEGPPVIELGEGQKHCHVGNVCTPLGTISLDVFYRIEFQTCKTSCCSREVSGRQSKKLCEDAPKRPLEDDVGAYLPFQPSKRSSAISFGSDGPDSGRKSTGSSNSQRDLCVKRPTFYLERTSSSGESNGSSLVDGESFERRNCYFEKKLSDAVTGSTVPFIALLTASYTDSTASLRISRNRKEKENKESGPNLDDIISCLPDPRTPQKPLSPFEKDVTEEETMYESVASTVVFSPTKHLSGRDTKTSNYSYLSSDDESVSSQGDNNSENSFIKVPFALMPTGDPSNVGDFISFLRRCEMQEFGFALDRTDILIDQLAQFEACRLSFDQFLASITESVEM</sequence>
<feature type="region of interest" description="Disordered" evidence="1">
    <location>
        <begin position="285"/>
        <end position="310"/>
    </location>
</feature>
<gene>
    <name evidence="2" type="ORF">EVEC_LOCUS5148</name>
</gene>
<accession>A0A0N4V5M4</accession>
<feature type="region of interest" description="Disordered" evidence="1">
    <location>
        <begin position="440"/>
        <end position="469"/>
    </location>
</feature>
<dbReference type="OrthoDB" id="70161at2759"/>
<dbReference type="Gene3D" id="3.30.900.10">
    <property type="entry name" value="HORMA domain"/>
    <property type="match status" value="1"/>
</dbReference>
<keyword evidence="3" id="KW-1185">Reference proteome</keyword>
<dbReference type="WBParaSite" id="EVEC_0000553701-mRNA-1">
    <property type="protein sequence ID" value="EVEC_0000553701-mRNA-1"/>
    <property type="gene ID" value="EVEC_0000553701"/>
</dbReference>
<dbReference type="Proteomes" id="UP000274131">
    <property type="component" value="Unassembled WGS sequence"/>
</dbReference>
<reference evidence="2 3" key="2">
    <citation type="submission" date="2018-10" db="EMBL/GenBank/DDBJ databases">
        <authorList>
            <consortium name="Pathogen Informatics"/>
        </authorList>
    </citation>
    <scope>NUCLEOTIDE SEQUENCE [LARGE SCALE GENOMIC DNA]</scope>
</reference>
<evidence type="ECO:0000313" key="4">
    <source>
        <dbReference type="WBParaSite" id="EVEC_0000553701-mRNA-1"/>
    </source>
</evidence>
<reference evidence="4" key="1">
    <citation type="submission" date="2017-02" db="UniProtKB">
        <authorList>
            <consortium name="WormBaseParasite"/>
        </authorList>
    </citation>
    <scope>IDENTIFICATION</scope>
</reference>
<feature type="region of interest" description="Disordered" evidence="1">
    <location>
        <begin position="382"/>
        <end position="415"/>
    </location>
</feature>
<evidence type="ECO:0000313" key="3">
    <source>
        <dbReference type="Proteomes" id="UP000274131"/>
    </source>
</evidence>
<evidence type="ECO:0000256" key="1">
    <source>
        <dbReference type="SAM" id="MobiDB-lite"/>
    </source>
</evidence>
<protein>
    <submittedName>
        <fullName evidence="4">Autophagy-related protein 13</fullName>
    </submittedName>
</protein>
<name>A0A0N4V5M4_ENTVE</name>
<dbReference type="AlphaFoldDB" id="A0A0N4V5M4"/>
<dbReference type="InterPro" id="IPR036570">
    <property type="entry name" value="HORMA_dom_sf"/>
</dbReference>
<proteinExistence type="predicted"/>